<evidence type="ECO:0000256" key="8">
    <source>
        <dbReference type="ARBA" id="ARBA00023157"/>
    </source>
</evidence>
<keyword evidence="4" id="KW-0929">Antimicrobial</keyword>
<dbReference type="PANTHER" id="PTHR34783">
    <property type="entry name" value="DEFENSIN-LIKE PROTEIN 144-RELATED"/>
    <property type="match status" value="1"/>
</dbReference>
<dbReference type="GO" id="GO:0005576">
    <property type="term" value="C:extracellular region"/>
    <property type="evidence" value="ECO:0007669"/>
    <property type="project" value="UniProtKB-SubCell"/>
</dbReference>
<name>A0A5S9XS75_ARATH</name>
<evidence type="ECO:0000256" key="3">
    <source>
        <dbReference type="ARBA" id="ARBA00022525"/>
    </source>
</evidence>
<feature type="domain" description="Knottins-like" evidence="10">
    <location>
        <begin position="49"/>
        <end position="103"/>
    </location>
</feature>
<proteinExistence type="inferred from homology"/>
<evidence type="ECO:0000313" key="12">
    <source>
        <dbReference type="Proteomes" id="UP000434276"/>
    </source>
</evidence>
<keyword evidence="9" id="KW-0812">Transmembrane</keyword>
<reference evidence="11 12" key="1">
    <citation type="submission" date="2019-12" db="EMBL/GenBank/DDBJ databases">
        <authorList>
            <person name="Jiao W.-B."/>
            <person name="Schneeberger K."/>
        </authorList>
    </citation>
    <scope>NUCLEOTIDE SEQUENCE [LARGE SCALE GENOMIC DNA]</scope>
    <source>
        <strain evidence="12">cv. C24</strain>
    </source>
</reference>
<evidence type="ECO:0000256" key="2">
    <source>
        <dbReference type="ARBA" id="ARBA00006722"/>
    </source>
</evidence>
<organism evidence="11 12">
    <name type="scientific">Arabidopsis thaliana</name>
    <name type="common">Mouse-ear cress</name>
    <dbReference type="NCBI Taxonomy" id="3702"/>
    <lineage>
        <taxon>Eukaryota</taxon>
        <taxon>Viridiplantae</taxon>
        <taxon>Streptophyta</taxon>
        <taxon>Embryophyta</taxon>
        <taxon>Tracheophyta</taxon>
        <taxon>Spermatophyta</taxon>
        <taxon>Magnoliopsida</taxon>
        <taxon>eudicotyledons</taxon>
        <taxon>Gunneridae</taxon>
        <taxon>Pentapetalae</taxon>
        <taxon>rosids</taxon>
        <taxon>malvids</taxon>
        <taxon>Brassicales</taxon>
        <taxon>Brassicaceae</taxon>
        <taxon>Camelineae</taxon>
        <taxon>Arabidopsis</taxon>
    </lineage>
</organism>
<keyword evidence="3" id="KW-0964">Secreted</keyword>
<dbReference type="Proteomes" id="UP000434276">
    <property type="component" value="Unassembled WGS sequence"/>
</dbReference>
<evidence type="ECO:0000256" key="9">
    <source>
        <dbReference type="SAM" id="Phobius"/>
    </source>
</evidence>
<dbReference type="ExpressionAtlas" id="A0A5S9XS75">
    <property type="expression patterns" value="baseline and differential"/>
</dbReference>
<keyword evidence="9" id="KW-0472">Membrane</keyword>
<dbReference type="InterPro" id="IPR010851">
    <property type="entry name" value="DEFL"/>
</dbReference>
<keyword evidence="9" id="KW-1133">Transmembrane helix</keyword>
<evidence type="ECO:0000256" key="4">
    <source>
        <dbReference type="ARBA" id="ARBA00022529"/>
    </source>
</evidence>
<evidence type="ECO:0000313" key="11">
    <source>
        <dbReference type="EMBL" id="CAA0394780.1"/>
    </source>
</evidence>
<accession>A0A5S9XS75</accession>
<evidence type="ECO:0000259" key="10">
    <source>
        <dbReference type="SMART" id="SM00505"/>
    </source>
</evidence>
<evidence type="ECO:0000256" key="1">
    <source>
        <dbReference type="ARBA" id="ARBA00004613"/>
    </source>
</evidence>
<dbReference type="GO" id="GO:0031640">
    <property type="term" value="P:killing of cells of another organism"/>
    <property type="evidence" value="ECO:0007669"/>
    <property type="project" value="UniProtKB-KW"/>
</dbReference>
<evidence type="ECO:0000256" key="5">
    <source>
        <dbReference type="ARBA" id="ARBA00022577"/>
    </source>
</evidence>
<keyword evidence="6" id="KW-0732">Signal</keyword>
<keyword evidence="7" id="KW-0611">Plant defense</keyword>
<keyword evidence="5" id="KW-0295">Fungicide</keyword>
<dbReference type="OrthoDB" id="1051043at2759"/>
<comment type="subcellular location">
    <subcellularLocation>
        <location evidence="1">Secreted</location>
    </subcellularLocation>
</comment>
<dbReference type="GO" id="GO:0050832">
    <property type="term" value="P:defense response to fungus"/>
    <property type="evidence" value="ECO:0007669"/>
    <property type="project" value="UniProtKB-KW"/>
</dbReference>
<gene>
    <name evidence="11" type="ORF">C24_LOCUS17667</name>
</gene>
<dbReference type="AlphaFoldDB" id="A0A5S9XS75"/>
<evidence type="ECO:0000256" key="6">
    <source>
        <dbReference type="ARBA" id="ARBA00022729"/>
    </source>
</evidence>
<sequence length="111" mass="12016">MENHVFRTKIYGAYKMKKPSQLSATILTIFVILAIGVMVKETLGQAPSTCFEALKDASKGASCDSELCASLCKKKSGGGVGTCRTKTTQPSKGQPECHCRFWCKSDGTPYK</sequence>
<keyword evidence="8" id="KW-1015">Disulfide bond</keyword>
<evidence type="ECO:0000256" key="7">
    <source>
        <dbReference type="ARBA" id="ARBA00022821"/>
    </source>
</evidence>
<dbReference type="Pfam" id="PF07333">
    <property type="entry name" value="SLR1-BP"/>
    <property type="match status" value="1"/>
</dbReference>
<dbReference type="EMBL" id="CACSHJ010000095">
    <property type="protein sequence ID" value="CAA0394780.1"/>
    <property type="molecule type" value="Genomic_DNA"/>
</dbReference>
<dbReference type="SMART" id="SM00505">
    <property type="entry name" value="Knot1"/>
    <property type="match status" value="1"/>
</dbReference>
<feature type="transmembrane region" description="Helical" evidence="9">
    <location>
        <begin position="21"/>
        <end position="39"/>
    </location>
</feature>
<dbReference type="InterPro" id="IPR003614">
    <property type="entry name" value="Knottins"/>
</dbReference>
<comment type="similarity">
    <text evidence="2">Belongs to the DEFL family.</text>
</comment>
<dbReference type="PANTHER" id="PTHR34783:SF1">
    <property type="entry name" value="DEFENSIN-LIKE PROTEIN 144-RELATED"/>
    <property type="match status" value="1"/>
</dbReference>
<protein>
    <recommendedName>
        <fullName evidence="10">Knottins-like domain-containing protein</fullName>
    </recommendedName>
</protein>